<dbReference type="VEuPathDB" id="VectorBase:AALC636_000082"/>
<dbReference type="VEuPathDB" id="VectorBase:AALF002061"/>
<dbReference type="EMBL" id="GAPW01006705">
    <property type="protein sequence ID" value="JAC06893.1"/>
    <property type="molecule type" value="mRNA"/>
</dbReference>
<feature type="region of interest" description="Disordered" evidence="1">
    <location>
        <begin position="1"/>
        <end position="70"/>
    </location>
</feature>
<sequence length="83" mass="9011">MVQESKFRTMGNGSNNGSSSSMYRQPEKSSANFGSSIQKMKMTNNSGSTFGSAKSNDPGKTATNPAVWGQFKSRDQFVSMHFS</sequence>
<accession>A0A023EBP0</accession>
<reference evidence="2" key="1">
    <citation type="journal article" date="2014" name="PLoS Negl. Trop. Dis.">
        <title>Identification and characterization of seminal fluid proteins in the Asian tiger mosquito, Aedes albopictus.</title>
        <authorList>
            <person name="Boes K.E."/>
            <person name="Ribeiro J.M."/>
            <person name="Wong A."/>
            <person name="Harrington L.C."/>
            <person name="Wolfner M.F."/>
            <person name="Sirot L.K."/>
        </authorList>
    </citation>
    <scope>NUCLEOTIDE SEQUENCE</scope>
    <source>
        <tissue evidence="2">Reproductive organs</tissue>
    </source>
</reference>
<name>A0A023EBP0_AEDAL</name>
<feature type="compositionally biased region" description="Low complexity" evidence="1">
    <location>
        <begin position="11"/>
        <end position="21"/>
    </location>
</feature>
<evidence type="ECO:0000256" key="1">
    <source>
        <dbReference type="SAM" id="MobiDB-lite"/>
    </source>
</evidence>
<dbReference type="AlphaFoldDB" id="A0A023EBP0"/>
<evidence type="ECO:0000313" key="2">
    <source>
        <dbReference type="EMBL" id="JAC06893.1"/>
    </source>
</evidence>
<feature type="compositionally biased region" description="Polar residues" evidence="1">
    <location>
        <begin position="28"/>
        <end position="55"/>
    </location>
</feature>
<dbReference type="VEuPathDB" id="VectorBase:AALC636_000795"/>
<proteinExistence type="evidence at transcript level"/>
<protein>
    <submittedName>
        <fullName evidence="2">Uncharacterized protein</fullName>
    </submittedName>
</protein>
<organism evidence="2">
    <name type="scientific">Aedes albopictus</name>
    <name type="common">Asian tiger mosquito</name>
    <name type="synonym">Stegomyia albopicta</name>
    <dbReference type="NCBI Taxonomy" id="7160"/>
    <lineage>
        <taxon>Eukaryota</taxon>
        <taxon>Metazoa</taxon>
        <taxon>Ecdysozoa</taxon>
        <taxon>Arthropoda</taxon>
        <taxon>Hexapoda</taxon>
        <taxon>Insecta</taxon>
        <taxon>Pterygota</taxon>
        <taxon>Neoptera</taxon>
        <taxon>Endopterygota</taxon>
        <taxon>Diptera</taxon>
        <taxon>Nematocera</taxon>
        <taxon>Culicoidea</taxon>
        <taxon>Culicidae</taxon>
        <taxon>Culicinae</taxon>
        <taxon>Aedini</taxon>
        <taxon>Aedes</taxon>
        <taxon>Stegomyia</taxon>
    </lineage>
</organism>